<gene>
    <name evidence="1" type="ORF">KSK55_06715</name>
</gene>
<evidence type="ECO:0000313" key="1">
    <source>
        <dbReference type="EMBL" id="QXO96056.1"/>
    </source>
</evidence>
<dbReference type="EMBL" id="CP077107">
    <property type="protein sequence ID" value="QXO96056.1"/>
    <property type="molecule type" value="Genomic_DNA"/>
</dbReference>
<organism evidence="1 2">
    <name type="scientific">Methanospirillum hungatei</name>
    <dbReference type="NCBI Taxonomy" id="2203"/>
    <lineage>
        <taxon>Archaea</taxon>
        <taxon>Methanobacteriati</taxon>
        <taxon>Methanobacteriota</taxon>
        <taxon>Stenosarchaea group</taxon>
        <taxon>Methanomicrobia</taxon>
        <taxon>Methanomicrobiales</taxon>
        <taxon>Methanospirillaceae</taxon>
        <taxon>Methanospirillum</taxon>
    </lineage>
</organism>
<evidence type="ECO:0000313" key="2">
    <source>
        <dbReference type="Proteomes" id="UP000694228"/>
    </source>
</evidence>
<name>A0A8F5VPJ6_METHU</name>
<dbReference type="Proteomes" id="UP000694228">
    <property type="component" value="Chromosome"/>
</dbReference>
<dbReference type="AlphaFoldDB" id="A0A8F5VPJ6"/>
<protein>
    <submittedName>
        <fullName evidence="1">Uncharacterized protein</fullName>
    </submittedName>
</protein>
<sequence>MKFVLVRRKESEDMKLSPDRGSSLYGMSWIQQSRGHVEHYSPTEILSVILELLPGFFAGLLM</sequence>
<accession>A0A8F5VPJ6</accession>
<proteinExistence type="predicted"/>
<reference evidence="1 2" key="1">
    <citation type="submission" date="2021-06" db="EMBL/GenBank/DDBJ databases">
        <title>Complete genome sequence of the secondary alcohol utilizing methanogen Methanospirillum hungatei strain GP1.</title>
        <authorList>
            <person name="Day L.A."/>
            <person name="Costa K.C."/>
        </authorList>
    </citation>
    <scope>NUCLEOTIDE SEQUENCE [LARGE SCALE GENOMIC DNA]</scope>
    <source>
        <strain evidence="1 2">GP1</strain>
    </source>
</reference>